<name>G0TWH1_TRYVY</name>
<proteinExistence type="predicted"/>
<accession>G0TWH1</accession>
<feature type="transmembrane region" description="Helical" evidence="1">
    <location>
        <begin position="56"/>
        <end position="75"/>
    </location>
</feature>
<dbReference type="EMBL" id="HE573022">
    <property type="protein sequence ID" value="CCC48309.1"/>
    <property type="molecule type" value="Genomic_DNA"/>
</dbReference>
<gene>
    <name evidence="2" type="ORF">TVY486_0601000</name>
</gene>
<evidence type="ECO:0000313" key="2">
    <source>
        <dbReference type="EMBL" id="CCC48309.1"/>
    </source>
</evidence>
<organism evidence="2">
    <name type="scientific">Trypanosoma vivax (strain Y486)</name>
    <dbReference type="NCBI Taxonomy" id="1055687"/>
    <lineage>
        <taxon>Eukaryota</taxon>
        <taxon>Discoba</taxon>
        <taxon>Euglenozoa</taxon>
        <taxon>Kinetoplastea</taxon>
        <taxon>Metakinetoplastina</taxon>
        <taxon>Trypanosomatida</taxon>
        <taxon>Trypanosomatidae</taxon>
        <taxon>Trypanosoma</taxon>
        <taxon>Duttonella</taxon>
    </lineage>
</organism>
<keyword evidence="1" id="KW-0812">Transmembrane</keyword>
<keyword evidence="1" id="KW-0472">Membrane</keyword>
<keyword evidence="1" id="KW-1133">Transmembrane helix</keyword>
<sequence>MLCRRTLVQSRVCAPQTLRIAQRQFTDKLTLGTCSAVCTSTTILAVFHLLVTPVSAAIGAATLSAAAAGGALVVLEGDNSTSGTAFGAVVGVVFGGIGGYYAKSSKEPWRK</sequence>
<evidence type="ECO:0000256" key="1">
    <source>
        <dbReference type="SAM" id="Phobius"/>
    </source>
</evidence>
<protein>
    <submittedName>
        <fullName evidence="2">Uncharacterized protein</fullName>
    </submittedName>
</protein>
<feature type="transmembrane region" description="Helical" evidence="1">
    <location>
        <begin position="29"/>
        <end position="50"/>
    </location>
</feature>
<feature type="transmembrane region" description="Helical" evidence="1">
    <location>
        <begin position="82"/>
        <end position="102"/>
    </location>
</feature>
<dbReference type="OMA" id="CATTLCL"/>
<dbReference type="AlphaFoldDB" id="G0TWH1"/>
<reference evidence="2" key="1">
    <citation type="journal article" date="2012" name="Proc. Natl. Acad. Sci. U.S.A.">
        <title>Antigenic diversity is generated by distinct evolutionary mechanisms in African trypanosome species.</title>
        <authorList>
            <person name="Jackson A.P."/>
            <person name="Berry A."/>
            <person name="Aslett M."/>
            <person name="Allison H.C."/>
            <person name="Burton P."/>
            <person name="Vavrova-Anderson J."/>
            <person name="Brown R."/>
            <person name="Browne H."/>
            <person name="Corton N."/>
            <person name="Hauser H."/>
            <person name="Gamble J."/>
            <person name="Gilderthorp R."/>
            <person name="Marcello L."/>
            <person name="McQuillan J."/>
            <person name="Otto T.D."/>
            <person name="Quail M.A."/>
            <person name="Sanders M.J."/>
            <person name="van Tonder A."/>
            <person name="Ginger M.L."/>
            <person name="Field M.C."/>
            <person name="Barry J.D."/>
            <person name="Hertz-Fowler C."/>
            <person name="Berriman M."/>
        </authorList>
    </citation>
    <scope>NUCLEOTIDE SEQUENCE</scope>
    <source>
        <strain evidence="2">Y486</strain>
    </source>
</reference>